<evidence type="ECO:0000256" key="2">
    <source>
        <dbReference type="ARBA" id="ARBA00022723"/>
    </source>
</evidence>
<dbReference type="InterPro" id="IPR001128">
    <property type="entry name" value="Cyt_P450"/>
</dbReference>
<evidence type="ECO:0000313" key="6">
    <source>
        <dbReference type="Proteomes" id="UP000237105"/>
    </source>
</evidence>
<dbReference type="GO" id="GO:0004497">
    <property type="term" value="F:monooxygenase activity"/>
    <property type="evidence" value="ECO:0007669"/>
    <property type="project" value="InterPro"/>
</dbReference>
<sequence length="310" mass="35470">MVNNYLWELDPFFLCLYLLPLLLLLLFFLRNKSWSKSQLNLPPSPPSFPIIGNLHQLAKDPHRSLRSLSEKYGPLMLLNLGQVPTLVVSSPDLVGEIVNTNDVVFSGRPKTTATEILFYGHKNLLFAPYGEYWRQARKICVVELLSLKRVQSFQMVREQEVNALVNEIRKEGCVNGSRPINLSKMLIEASNRLMSRCVLGHSYKAEDGSIRRLGELSNDMAMQLMAFGFGDFFPCLRWIDVLRGFVGRLRSTFRDFDAFNDQVVCEHKTARKVGHDGSEVEDLVDVLLRLQHDSMLDFELTQDHIKAILQ</sequence>
<dbReference type="SUPFAM" id="SSF48264">
    <property type="entry name" value="Cytochrome P450"/>
    <property type="match status" value="1"/>
</dbReference>
<dbReference type="PANTHER" id="PTHR47955">
    <property type="entry name" value="CYTOCHROME P450 FAMILY 71 PROTEIN"/>
    <property type="match status" value="1"/>
</dbReference>
<dbReference type="STRING" id="3476.A0A2P5C3Z3"/>
<name>A0A2P5C3Z3_PARAD</name>
<protein>
    <submittedName>
        <fullName evidence="5">Cytochrome P450, E-class, group I</fullName>
    </submittedName>
</protein>
<proteinExistence type="inferred from homology"/>
<dbReference type="OrthoDB" id="1194386at2759"/>
<keyword evidence="4" id="KW-1133">Transmembrane helix</keyword>
<dbReference type="Gene3D" id="1.10.630.10">
    <property type="entry name" value="Cytochrome P450"/>
    <property type="match status" value="1"/>
</dbReference>
<feature type="transmembrane region" description="Helical" evidence="4">
    <location>
        <begin position="12"/>
        <end position="29"/>
    </location>
</feature>
<reference evidence="6" key="1">
    <citation type="submission" date="2016-06" db="EMBL/GenBank/DDBJ databases">
        <title>Parallel loss of symbiosis genes in relatives of nitrogen-fixing non-legume Parasponia.</title>
        <authorList>
            <person name="Van Velzen R."/>
            <person name="Holmer R."/>
            <person name="Bu F."/>
            <person name="Rutten L."/>
            <person name="Van Zeijl A."/>
            <person name="Liu W."/>
            <person name="Santuari L."/>
            <person name="Cao Q."/>
            <person name="Sharma T."/>
            <person name="Shen D."/>
            <person name="Roswanjaya Y."/>
            <person name="Wardhani T."/>
            <person name="Kalhor M.S."/>
            <person name="Jansen J."/>
            <person name="Van den Hoogen J."/>
            <person name="Gungor B."/>
            <person name="Hartog M."/>
            <person name="Hontelez J."/>
            <person name="Verver J."/>
            <person name="Yang W.-C."/>
            <person name="Schijlen E."/>
            <person name="Repin R."/>
            <person name="Schilthuizen M."/>
            <person name="Schranz E."/>
            <person name="Heidstra R."/>
            <person name="Miyata K."/>
            <person name="Fedorova E."/>
            <person name="Kohlen W."/>
            <person name="Bisseling T."/>
            <person name="Smit S."/>
            <person name="Geurts R."/>
        </authorList>
    </citation>
    <scope>NUCLEOTIDE SEQUENCE [LARGE SCALE GENOMIC DNA]</scope>
    <source>
        <strain evidence="6">cv. WU1-14</strain>
    </source>
</reference>
<dbReference type="InterPro" id="IPR002401">
    <property type="entry name" value="Cyt_P450_E_grp-I"/>
</dbReference>
<dbReference type="EMBL" id="JXTB01000179">
    <property type="protein sequence ID" value="PON55746.1"/>
    <property type="molecule type" value="Genomic_DNA"/>
</dbReference>
<dbReference type="AlphaFoldDB" id="A0A2P5C3Z3"/>
<comment type="similarity">
    <text evidence="1">Belongs to the cytochrome P450 family.</text>
</comment>
<dbReference type="Proteomes" id="UP000237105">
    <property type="component" value="Unassembled WGS sequence"/>
</dbReference>
<dbReference type="GO" id="GO:0016705">
    <property type="term" value="F:oxidoreductase activity, acting on paired donors, with incorporation or reduction of molecular oxygen"/>
    <property type="evidence" value="ECO:0007669"/>
    <property type="project" value="InterPro"/>
</dbReference>
<accession>A0A2P5C3Z3</accession>
<keyword evidence="6" id="KW-1185">Reference proteome</keyword>
<evidence type="ECO:0000256" key="3">
    <source>
        <dbReference type="ARBA" id="ARBA00023004"/>
    </source>
</evidence>
<dbReference type="PANTHER" id="PTHR47955:SF15">
    <property type="entry name" value="CYTOCHROME P450 71A2-LIKE"/>
    <property type="match status" value="1"/>
</dbReference>
<evidence type="ECO:0000256" key="1">
    <source>
        <dbReference type="ARBA" id="ARBA00010617"/>
    </source>
</evidence>
<dbReference type="PRINTS" id="PR00463">
    <property type="entry name" value="EP450I"/>
</dbReference>
<keyword evidence="4" id="KW-0472">Membrane</keyword>
<dbReference type="Pfam" id="PF00067">
    <property type="entry name" value="p450"/>
    <property type="match status" value="1"/>
</dbReference>
<organism evidence="5 6">
    <name type="scientific">Parasponia andersonii</name>
    <name type="common">Sponia andersonii</name>
    <dbReference type="NCBI Taxonomy" id="3476"/>
    <lineage>
        <taxon>Eukaryota</taxon>
        <taxon>Viridiplantae</taxon>
        <taxon>Streptophyta</taxon>
        <taxon>Embryophyta</taxon>
        <taxon>Tracheophyta</taxon>
        <taxon>Spermatophyta</taxon>
        <taxon>Magnoliopsida</taxon>
        <taxon>eudicotyledons</taxon>
        <taxon>Gunneridae</taxon>
        <taxon>Pentapetalae</taxon>
        <taxon>rosids</taxon>
        <taxon>fabids</taxon>
        <taxon>Rosales</taxon>
        <taxon>Cannabaceae</taxon>
        <taxon>Parasponia</taxon>
    </lineage>
</organism>
<dbReference type="GO" id="GO:0005506">
    <property type="term" value="F:iron ion binding"/>
    <property type="evidence" value="ECO:0007669"/>
    <property type="project" value="InterPro"/>
</dbReference>
<dbReference type="GO" id="GO:0020037">
    <property type="term" value="F:heme binding"/>
    <property type="evidence" value="ECO:0007669"/>
    <property type="project" value="InterPro"/>
</dbReference>
<keyword evidence="4" id="KW-0812">Transmembrane</keyword>
<evidence type="ECO:0000313" key="5">
    <source>
        <dbReference type="EMBL" id="PON55746.1"/>
    </source>
</evidence>
<comment type="caution">
    <text evidence="5">The sequence shown here is derived from an EMBL/GenBank/DDBJ whole genome shotgun (WGS) entry which is preliminary data.</text>
</comment>
<keyword evidence="3" id="KW-0408">Iron</keyword>
<keyword evidence="2" id="KW-0479">Metal-binding</keyword>
<dbReference type="InterPro" id="IPR036396">
    <property type="entry name" value="Cyt_P450_sf"/>
</dbReference>
<gene>
    <name evidence="5" type="ORF">PanWU01x14_185550</name>
</gene>
<feature type="non-terminal residue" evidence="5">
    <location>
        <position position="310"/>
    </location>
</feature>
<evidence type="ECO:0000256" key="4">
    <source>
        <dbReference type="SAM" id="Phobius"/>
    </source>
</evidence>